<dbReference type="InterPro" id="IPR035965">
    <property type="entry name" value="PAS-like_dom_sf"/>
</dbReference>
<gene>
    <name evidence="2" type="ORF">BIY23_00555</name>
</gene>
<evidence type="ECO:0000313" key="3">
    <source>
        <dbReference type="Proteomes" id="UP000175679"/>
    </source>
</evidence>
<feature type="domain" description="PAS" evidence="1">
    <location>
        <begin position="265"/>
        <end position="301"/>
    </location>
</feature>
<protein>
    <recommendedName>
        <fullName evidence="1">PAS domain-containing protein</fullName>
    </recommendedName>
</protein>
<sequence length="384" mass="45559">MFFQYDIYLILVLMLFFLSYSKLKISNIIKNLEHQNIITNNLIDTVDDGFYIWDAKKRTEKFSPNLLVLFNTIFNSFNEFVNFFEQSEELMKNFVEAKKVSKFFTMDLKAKDSEVYCTCYGRSIVDHYNNVIGVLLWIRNTSGYKLKVSELELENKKLMQEIENYKNIFNALPYPILTYNIHKKVKFYNLFYNKYTNNSQKLSITNSIHSNKLLKHVMIYKNERRIFNLIKLPIYNSNEVVVYGQDISEVEKLQTVLDNHLATQKNLLEELPVAIAIYNKNQKLKFYNNAFVRIFQFDPSFLSSYPTYHEVMLHLFETKKLLNEEDFQASSQQTSILFKELIGSYNNMLYLINGKIIRVLIIPYASEGLLFSYEECKNYDKKLT</sequence>
<dbReference type="Proteomes" id="UP000175679">
    <property type="component" value="Unassembled WGS sequence"/>
</dbReference>
<evidence type="ECO:0000259" key="1">
    <source>
        <dbReference type="Pfam" id="PF13188"/>
    </source>
</evidence>
<dbReference type="RefSeq" id="WP_070064627.1">
    <property type="nucleotide sequence ID" value="NZ_MJMG01000001.1"/>
</dbReference>
<dbReference type="EMBL" id="MJMG01000001">
    <property type="protein sequence ID" value="OEY86978.1"/>
    <property type="molecule type" value="Genomic_DNA"/>
</dbReference>
<dbReference type="InterPro" id="IPR000014">
    <property type="entry name" value="PAS"/>
</dbReference>
<comment type="caution">
    <text evidence="2">The sequence shown here is derived from an EMBL/GenBank/DDBJ whole genome shotgun (WGS) entry which is preliminary data.</text>
</comment>
<dbReference type="SUPFAM" id="SSF55785">
    <property type="entry name" value="PYP-like sensor domain (PAS domain)"/>
    <property type="match status" value="1"/>
</dbReference>
<proteinExistence type="predicted"/>
<evidence type="ECO:0000313" key="2">
    <source>
        <dbReference type="EMBL" id="OEY86978.1"/>
    </source>
</evidence>
<keyword evidence="3" id="KW-1185">Reference proteome</keyword>
<reference evidence="2 3" key="1">
    <citation type="submission" date="2016-09" db="EMBL/GenBank/DDBJ databases">
        <title>Genomic evidence for plant-parasitic nematodes as the earliest Wolbachia hosts.</title>
        <authorList>
            <person name="Brown A.M."/>
            <person name="Wasala S.K."/>
            <person name="Howe D.K."/>
            <person name="Peetz A.B."/>
            <person name="Zasada I.A."/>
            <person name="Denver D.R."/>
        </authorList>
    </citation>
    <scope>NUCLEOTIDE SEQUENCE [LARGE SCALE GENOMIC DNA]</scope>
    <source>
        <strain evidence="3">wPpe</strain>
    </source>
</reference>
<dbReference type="Pfam" id="PF13188">
    <property type="entry name" value="PAS_8"/>
    <property type="match status" value="1"/>
</dbReference>
<organism evidence="2 3">
    <name type="scientific">Wolbachia pipientis</name>
    <dbReference type="NCBI Taxonomy" id="955"/>
    <lineage>
        <taxon>Bacteria</taxon>
        <taxon>Pseudomonadati</taxon>
        <taxon>Pseudomonadota</taxon>
        <taxon>Alphaproteobacteria</taxon>
        <taxon>Rickettsiales</taxon>
        <taxon>Anaplasmataceae</taxon>
        <taxon>Wolbachieae</taxon>
        <taxon>Wolbachia</taxon>
    </lineage>
</organism>
<accession>A0A1E7QKH9</accession>
<name>A0A1E7QKH9_WOLPI</name>
<dbReference type="AlphaFoldDB" id="A0A1E7QKH9"/>
<dbReference type="OrthoDB" id="7164295at2"/>
<dbReference type="Gene3D" id="3.30.450.20">
    <property type="entry name" value="PAS domain"/>
    <property type="match status" value="1"/>
</dbReference>